<dbReference type="VEuPathDB" id="TriTrypDB:Tc_MARK_2069"/>
<evidence type="ECO:0000313" key="3">
    <source>
        <dbReference type="EMBL" id="PWU96729.1"/>
    </source>
</evidence>
<feature type="coiled-coil region" evidence="1">
    <location>
        <begin position="596"/>
        <end position="662"/>
    </location>
</feature>
<dbReference type="VEuPathDB" id="TriTrypDB:ECC02_000002"/>
<feature type="coiled-coil region" evidence="1">
    <location>
        <begin position="293"/>
        <end position="327"/>
    </location>
</feature>
<proteinExistence type="predicted"/>
<dbReference type="VEuPathDB" id="TriTrypDB:C3747_104g19"/>
<dbReference type="VEuPathDB" id="TriTrypDB:C4B63_18g203"/>
<dbReference type="PANTHER" id="PTHR44927:SF1">
    <property type="entry name" value="FK506-BINDING PROTEIN 15"/>
    <property type="match status" value="1"/>
</dbReference>
<sequence>MSVTKHTCVIRVNLFLFLPDTSEYQEYGSVGCVIVGTLNNPPLYKLGCYNEKNEYICTANITTNNETGACIALQAGGYISFKDEQGKTWSMQFESENQAIEFCCHVVVAMYGASGHPDQSILACDVAIGKCDRTVFANDIVKVRYQSWVVQFEAYGSELPILGSKLDGNLQADKPCTLTIPVNHMSVTPEMKGFEGMVIGMGEEGSRVIIVPVRAKRGSGPSVHMCFYTHLVKKKDLSRLAQVGTSVAVPLDKNSSLQVMDESRLVFSNKKDHAIPRPKSPPPGFNREQLLIVDRMRDQVQVLFQQLQEARRQLDVLLNEVRTFERSAKPQSLASAQLEHSIQKLLADTEEGKELLSQKDLTLRQMEEKNKELQNKVEKFSKTANLLAEEKKSTINSSNEEKLDMDRRIAQNQERLTRLQSEREDVARHLSTVKRLLQVADQDIKTEKQNLQLALVEFQTNESKLSAVEERYTGEQARRKLLESKVIVLGDQLRSLLEEVRVKEGQMEERRKKIETDKLHYMQLIEDERSKAAEEMRELRQEFIDELSTRDRRYQEERQRVAHNAFERGHFQGIEDGQNEALLEADAATQHLALTAQRHEAEVNGIRIRLRSAKEKNEADACRLISQASALHGAIDKLMGENSQMETEFDSLKSAKESVEDDAFQELRYAIEQLSVAVGRQDLLAIIHSLRVKRDVSYAFETQREAERQRILKEEQKEVYEWVSGVVDGKSVSFPSMRARYLTEPPLPYVPDVPFLNEMEPSEKIFDSKVQDEVNKQEVLLQFDPDEMDRRYQELLSELTCTNPVLELDIKKNSSKLLYDVPSANSLPQTQDGKTVYEGTRNSPSLELTANTPKIDQQKVSEEGVSSQPLLSQTGVQVFVLKQEEEGDCGPLVKPDLTVEKVQEPSHAISPKDGLSERTLAEKKCPSIISTSSGKSTSVHQIEGSEKKIAPPQNRGVPSRVWRPNFSDSDSDINPPVLSKEAAMRSSKKVAPQKRSLFDDSDSSDGSIK</sequence>
<dbReference type="VEuPathDB" id="TriTrypDB:TCDM_02104"/>
<dbReference type="VEuPathDB" id="TriTrypDB:TCSYLVIO_003352"/>
<dbReference type="VEuPathDB" id="TriTrypDB:TcYC6_0098560"/>
<dbReference type="AlphaFoldDB" id="A0A2V2VJW1"/>
<evidence type="ECO:0000256" key="1">
    <source>
        <dbReference type="SAM" id="Coils"/>
    </source>
</evidence>
<reference evidence="3 4" key="1">
    <citation type="journal article" date="2018" name="Microb. Genom.">
        <title>Expanding an expanded genome: long-read sequencing of Trypanosoma cruzi.</title>
        <authorList>
            <person name="Berna L."/>
            <person name="Rodriguez M."/>
            <person name="Chiribao M.L."/>
            <person name="Parodi-Talice A."/>
            <person name="Pita S."/>
            <person name="Rijo G."/>
            <person name="Alvarez-Valin F."/>
            <person name="Robello C."/>
        </authorList>
    </citation>
    <scope>NUCLEOTIDE SEQUENCE [LARGE SCALE GENOMIC DNA]</scope>
    <source>
        <strain evidence="3 4">Dm28c</strain>
    </source>
</reference>
<dbReference type="Proteomes" id="UP000246121">
    <property type="component" value="Unassembled WGS sequence"/>
</dbReference>
<dbReference type="VEuPathDB" id="TriTrypDB:TcG_00987"/>
<feature type="compositionally biased region" description="Low complexity" evidence="2">
    <location>
        <begin position="927"/>
        <end position="938"/>
    </location>
</feature>
<dbReference type="VEuPathDB" id="TriTrypDB:TcCL_ESM01026"/>
<dbReference type="VEuPathDB" id="TriTrypDB:TcCL_ESM01025"/>
<comment type="caution">
    <text evidence="3">The sequence shown here is derived from an EMBL/GenBank/DDBJ whole genome shotgun (WGS) entry which is preliminary data.</text>
</comment>
<dbReference type="VEuPathDB" id="TriTrypDB:TcCLB.511731.89"/>
<dbReference type="VEuPathDB" id="TriTrypDB:TcCL_ESM12620"/>
<feature type="coiled-coil region" evidence="1">
    <location>
        <begin position="356"/>
        <end position="429"/>
    </location>
</feature>
<evidence type="ECO:0000256" key="2">
    <source>
        <dbReference type="SAM" id="MobiDB-lite"/>
    </source>
</evidence>
<accession>A0A2V2VJW1</accession>
<feature type="region of interest" description="Disordered" evidence="2">
    <location>
        <begin position="829"/>
        <end position="848"/>
    </location>
</feature>
<dbReference type="EMBL" id="PRFA01000018">
    <property type="protein sequence ID" value="PWU96729.1"/>
    <property type="molecule type" value="Genomic_DNA"/>
</dbReference>
<evidence type="ECO:0000313" key="4">
    <source>
        <dbReference type="Proteomes" id="UP000246121"/>
    </source>
</evidence>
<dbReference type="VEuPathDB" id="TriTrypDB:TcCLB.506831.50"/>
<dbReference type="VEuPathDB" id="TriTrypDB:TcBrA4_0027670"/>
<dbReference type="VEuPathDB" id="TriTrypDB:BCY84_01154"/>
<organism evidence="3 4">
    <name type="scientific">Trypanosoma cruzi</name>
    <dbReference type="NCBI Taxonomy" id="5693"/>
    <lineage>
        <taxon>Eukaryota</taxon>
        <taxon>Discoba</taxon>
        <taxon>Euglenozoa</taxon>
        <taxon>Kinetoplastea</taxon>
        <taxon>Metakinetoplastina</taxon>
        <taxon>Trypanosomatida</taxon>
        <taxon>Trypanosomatidae</taxon>
        <taxon>Trypanosoma</taxon>
        <taxon>Schizotrypanum</taxon>
    </lineage>
</organism>
<protein>
    <submittedName>
        <fullName evidence="3">Uncharacterized protein</fullName>
    </submittedName>
</protein>
<dbReference type="PANTHER" id="PTHR44927">
    <property type="entry name" value="FK506-BINDING PROTEIN 15"/>
    <property type="match status" value="1"/>
</dbReference>
<name>A0A2V2VJW1_TRYCR</name>
<keyword evidence="1" id="KW-0175">Coiled coil</keyword>
<feature type="region of interest" description="Disordered" evidence="2">
    <location>
        <begin position="925"/>
        <end position="1009"/>
    </location>
</feature>
<dbReference type="VEuPathDB" id="TriTrypDB:TcCLB.509167.10"/>
<gene>
    <name evidence="3" type="ORF">C4B63_18g203</name>
</gene>